<organism evidence="2 3">
    <name type="scientific">Zizania palustris</name>
    <name type="common">Northern wild rice</name>
    <dbReference type="NCBI Taxonomy" id="103762"/>
    <lineage>
        <taxon>Eukaryota</taxon>
        <taxon>Viridiplantae</taxon>
        <taxon>Streptophyta</taxon>
        <taxon>Embryophyta</taxon>
        <taxon>Tracheophyta</taxon>
        <taxon>Spermatophyta</taxon>
        <taxon>Magnoliopsida</taxon>
        <taxon>Liliopsida</taxon>
        <taxon>Poales</taxon>
        <taxon>Poaceae</taxon>
        <taxon>BOP clade</taxon>
        <taxon>Oryzoideae</taxon>
        <taxon>Oryzeae</taxon>
        <taxon>Zizaniinae</taxon>
        <taxon>Zizania</taxon>
    </lineage>
</organism>
<proteinExistence type="predicted"/>
<keyword evidence="3" id="KW-1185">Reference proteome</keyword>
<protein>
    <submittedName>
        <fullName evidence="2">Uncharacterized protein</fullName>
    </submittedName>
</protein>
<evidence type="ECO:0000313" key="2">
    <source>
        <dbReference type="EMBL" id="KAG8092882.1"/>
    </source>
</evidence>
<dbReference type="Proteomes" id="UP000729402">
    <property type="component" value="Unassembled WGS sequence"/>
</dbReference>
<comment type="caution">
    <text evidence="2">The sequence shown here is derived from an EMBL/GenBank/DDBJ whole genome shotgun (WGS) entry which is preliminary data.</text>
</comment>
<reference evidence="2" key="1">
    <citation type="journal article" date="2021" name="bioRxiv">
        <title>Whole Genome Assembly and Annotation of Northern Wild Rice, Zizania palustris L., Supports a Whole Genome Duplication in the Zizania Genus.</title>
        <authorList>
            <person name="Haas M."/>
            <person name="Kono T."/>
            <person name="Macchietto M."/>
            <person name="Millas R."/>
            <person name="McGilp L."/>
            <person name="Shao M."/>
            <person name="Duquette J."/>
            <person name="Hirsch C.N."/>
            <person name="Kimball J."/>
        </authorList>
    </citation>
    <scope>NUCLEOTIDE SEQUENCE</scope>
    <source>
        <tissue evidence="2">Fresh leaf tissue</tissue>
    </source>
</reference>
<gene>
    <name evidence="2" type="ORF">GUJ93_ZPchr0012g19294</name>
</gene>
<evidence type="ECO:0000256" key="1">
    <source>
        <dbReference type="SAM" id="MobiDB-lite"/>
    </source>
</evidence>
<name>A0A8J5WQH5_ZIZPA</name>
<reference evidence="2" key="2">
    <citation type="submission" date="2021-02" db="EMBL/GenBank/DDBJ databases">
        <authorList>
            <person name="Kimball J.A."/>
            <person name="Haas M.W."/>
            <person name="Macchietto M."/>
            <person name="Kono T."/>
            <person name="Duquette J."/>
            <person name="Shao M."/>
        </authorList>
    </citation>
    <scope>NUCLEOTIDE SEQUENCE</scope>
    <source>
        <tissue evidence="2">Fresh leaf tissue</tissue>
    </source>
</reference>
<evidence type="ECO:0000313" key="3">
    <source>
        <dbReference type="Proteomes" id="UP000729402"/>
    </source>
</evidence>
<sequence length="130" mass="13690">MAKGTSHRATREGGGRTLAEPTTTMEAARGSRRHATGEVGAGIPFGPAMMTATRGILSRVAREGGGGTFADTTTTAATIGIHRRASMEGYTRTISGMKTRTNTTRAAIHSENKFYVGLFTTKSLVLILLC</sequence>
<accession>A0A8J5WQH5</accession>
<dbReference type="AlphaFoldDB" id="A0A8J5WQH5"/>
<feature type="region of interest" description="Disordered" evidence="1">
    <location>
        <begin position="1"/>
        <end position="44"/>
    </location>
</feature>
<dbReference type="EMBL" id="JAAALK010000080">
    <property type="protein sequence ID" value="KAG8092882.1"/>
    <property type="molecule type" value="Genomic_DNA"/>
</dbReference>